<dbReference type="GeneID" id="117355798"/>
<organism evidence="3 4">
    <name type="scientific">Geotrypetes seraphini</name>
    <name type="common">Gaboon caecilian</name>
    <name type="synonym">Caecilia seraphini</name>
    <dbReference type="NCBI Taxonomy" id="260995"/>
    <lineage>
        <taxon>Eukaryota</taxon>
        <taxon>Metazoa</taxon>
        <taxon>Chordata</taxon>
        <taxon>Craniata</taxon>
        <taxon>Vertebrata</taxon>
        <taxon>Euteleostomi</taxon>
        <taxon>Amphibia</taxon>
        <taxon>Gymnophiona</taxon>
        <taxon>Geotrypetes</taxon>
    </lineage>
</organism>
<dbReference type="Gene3D" id="1.10.533.10">
    <property type="entry name" value="Death Domain, Fas"/>
    <property type="match status" value="1"/>
</dbReference>
<dbReference type="OrthoDB" id="535509at2759"/>
<dbReference type="Pfam" id="PF00531">
    <property type="entry name" value="Death"/>
    <property type="match status" value="1"/>
</dbReference>
<evidence type="ECO:0000259" key="2">
    <source>
        <dbReference type="PROSITE" id="PS50017"/>
    </source>
</evidence>
<dbReference type="SMART" id="SM00005">
    <property type="entry name" value="DEATH"/>
    <property type="match status" value="1"/>
</dbReference>
<dbReference type="SUPFAM" id="SSF47986">
    <property type="entry name" value="DEATH domain"/>
    <property type="match status" value="1"/>
</dbReference>
<dbReference type="InterPro" id="IPR001245">
    <property type="entry name" value="Ser-Thr/Tyr_kinase_cat_dom"/>
</dbReference>
<dbReference type="KEGG" id="gsh:117355798"/>
<dbReference type="GO" id="GO:0009893">
    <property type="term" value="P:positive regulation of metabolic process"/>
    <property type="evidence" value="ECO:0007669"/>
    <property type="project" value="UniProtKB-ARBA"/>
</dbReference>
<dbReference type="InterPro" id="IPR008271">
    <property type="entry name" value="Ser/Thr_kinase_AS"/>
</dbReference>
<dbReference type="FunCoup" id="A0A6P8QW12">
    <property type="interactions" value="1161"/>
</dbReference>
<keyword evidence="3" id="KW-1185">Reference proteome</keyword>
<dbReference type="Pfam" id="PF07714">
    <property type="entry name" value="PK_Tyr_Ser-Thr"/>
    <property type="match status" value="1"/>
</dbReference>
<dbReference type="FunFam" id="1.10.510.10:FF:000472">
    <property type="entry name" value="Receptor interacting serine/threonine kinase 1"/>
    <property type="match status" value="1"/>
</dbReference>
<dbReference type="InterPro" id="IPR000719">
    <property type="entry name" value="Prot_kinase_dom"/>
</dbReference>
<feature type="domain" description="Death" evidence="2">
    <location>
        <begin position="598"/>
        <end position="684"/>
    </location>
</feature>
<dbReference type="PANTHER" id="PTHR44329">
    <property type="entry name" value="SERINE/THREONINE-PROTEIN KINASE TNNI3K-RELATED"/>
    <property type="match status" value="1"/>
</dbReference>
<dbReference type="PROSITE" id="PS50011">
    <property type="entry name" value="PROTEIN_KINASE_DOM"/>
    <property type="match status" value="1"/>
</dbReference>
<dbReference type="GO" id="GO:0071345">
    <property type="term" value="P:cellular response to cytokine stimulus"/>
    <property type="evidence" value="ECO:0007669"/>
    <property type="project" value="UniProtKB-ARBA"/>
</dbReference>
<dbReference type="InterPro" id="IPR011009">
    <property type="entry name" value="Kinase-like_dom_sf"/>
</dbReference>
<dbReference type="PROSITE" id="PS50017">
    <property type="entry name" value="DEATH_DOMAIN"/>
    <property type="match status" value="1"/>
</dbReference>
<name>A0A6P8QW12_GEOSA</name>
<dbReference type="Proteomes" id="UP000515159">
    <property type="component" value="Chromosome 2"/>
</dbReference>
<dbReference type="AlphaFoldDB" id="A0A6P8QW12"/>
<accession>A0A6P8QW12</accession>
<dbReference type="InterPro" id="IPR051681">
    <property type="entry name" value="Ser/Thr_Kinases-Pseudokinases"/>
</dbReference>
<dbReference type="GO" id="GO:0005524">
    <property type="term" value="F:ATP binding"/>
    <property type="evidence" value="ECO:0007669"/>
    <property type="project" value="InterPro"/>
</dbReference>
<dbReference type="PRINTS" id="PR00109">
    <property type="entry name" value="TYRKINASE"/>
</dbReference>
<evidence type="ECO:0000313" key="3">
    <source>
        <dbReference type="Proteomes" id="UP000515159"/>
    </source>
</evidence>
<keyword evidence="4" id="KW-0808">Transferase</keyword>
<dbReference type="GO" id="GO:0004706">
    <property type="term" value="F:JUN kinase kinase kinase activity"/>
    <property type="evidence" value="ECO:0007669"/>
    <property type="project" value="TreeGrafter"/>
</dbReference>
<protein>
    <submittedName>
        <fullName evidence="4">Receptor-interacting serine/threonine-protein kinase 1 isoform X1</fullName>
    </submittedName>
</protein>
<dbReference type="CTD" id="8737"/>
<dbReference type="PANTHER" id="PTHR44329:SF6">
    <property type="entry name" value="RECEPTOR-INTERACTING SERINE_THREONINE-PROTEIN KINASE 1"/>
    <property type="match status" value="1"/>
</dbReference>
<dbReference type="GO" id="GO:0043123">
    <property type="term" value="P:positive regulation of canonical NF-kappaB signal transduction"/>
    <property type="evidence" value="ECO:0007669"/>
    <property type="project" value="UniProtKB-ARBA"/>
</dbReference>
<dbReference type="InParanoid" id="A0A6P8QW12"/>
<dbReference type="SMART" id="SM00220">
    <property type="entry name" value="S_TKc"/>
    <property type="match status" value="1"/>
</dbReference>
<dbReference type="GO" id="GO:0031349">
    <property type="term" value="P:positive regulation of defense response"/>
    <property type="evidence" value="ECO:0007669"/>
    <property type="project" value="UniProtKB-ARBA"/>
</dbReference>
<dbReference type="PROSITE" id="PS00108">
    <property type="entry name" value="PROTEIN_KINASE_ST"/>
    <property type="match status" value="1"/>
</dbReference>
<dbReference type="InterPro" id="IPR011029">
    <property type="entry name" value="DEATH-like_dom_sf"/>
</dbReference>
<keyword evidence="4" id="KW-0675">Receptor</keyword>
<dbReference type="SUPFAM" id="SSF56112">
    <property type="entry name" value="Protein kinase-like (PK-like)"/>
    <property type="match status" value="1"/>
</dbReference>
<proteinExistence type="predicted"/>
<gene>
    <name evidence="4" type="primary">RIPK1</name>
</gene>
<sequence length="690" mass="77598">MGSGGEVGNMSLNDIRMSSGDLLDKEPLDAGGFGMVFLCCHRRHGLVVLKTVYTGPQRTEFNASLLEEGKIMHRLDHRRVVKLLGLILEDGNYSLVMEYMKKGNLMNVLQTVSVPLAVKGRFILEIIEGMSYLHKKNVIHKDLKPENILVDDDFHIKIADLGVASFQTWSKLTKEEISRNRKSKSGSVYSKANGGTLYYMAVEHLESINAKPTEKSDVYSFGIVLWVIIAGKEPYEDALNEHQICFCIIKGDRPKLEELKQQCPQEIEDLMQTCWDKDMNKRPTFAECDKKFRPFYCEQLKMNVEDGVKAMNFAYPSPRDCVVRMESLHLDCVTESPSISGTVVDGPQSLHSSPGLAVDAVDEASFLPCAPNEPEESEISEEAAPSSLEIKLQDELGYHQHGSRMDQLENKQDSSIANERNRRVFHEMASVKPTPAKSQELHKRVPFNQHEDARATSSPMYKMPDFKEELFNQHPHSSENLGISYCAGDISRTGNEPRGISGTAGNIHSFTPRTADMTSIPKHPVPESSGGAQPYKQTLPAVPEEPVTYTISEGSYIQIGNYNYMTVASDLPETTEIPENSYTHYKTLGIFDCITVVTRQHLDLIRKNLSKNWKTCARKLGLSEPEIDEIDHDYERDGLREKVYQMMNKWIMKEGSKNTTVGKLAVALYDCQRTDLLNSLIAMIQGQAEL</sequence>
<reference evidence="4" key="1">
    <citation type="submission" date="2025-08" db="UniProtKB">
        <authorList>
            <consortium name="RefSeq"/>
        </authorList>
    </citation>
    <scope>IDENTIFICATION</scope>
</reference>
<keyword evidence="4" id="KW-0418">Kinase</keyword>
<dbReference type="Gene3D" id="1.10.510.10">
    <property type="entry name" value="Transferase(Phosphotransferase) domain 1"/>
    <property type="match status" value="1"/>
</dbReference>
<feature type="domain" description="Protein kinase" evidence="1">
    <location>
        <begin position="22"/>
        <end position="296"/>
    </location>
</feature>
<dbReference type="InterPro" id="IPR000488">
    <property type="entry name" value="Death_dom"/>
</dbReference>
<evidence type="ECO:0000259" key="1">
    <source>
        <dbReference type="PROSITE" id="PS50011"/>
    </source>
</evidence>
<evidence type="ECO:0000313" key="4">
    <source>
        <dbReference type="RefSeq" id="XP_033790736.1"/>
    </source>
</evidence>
<dbReference type="RefSeq" id="XP_033790736.1">
    <property type="nucleotide sequence ID" value="XM_033934845.1"/>
</dbReference>